<dbReference type="Proteomes" id="UP001176961">
    <property type="component" value="Unassembled WGS sequence"/>
</dbReference>
<accession>A0AA36M161</accession>
<comment type="similarity">
    <text evidence="2 12">Belongs to the protein kinase superfamily. STE Ser/Thr protein kinase family. MAP kinase kinase kinase subfamily.</text>
</comment>
<feature type="region of interest" description="Disordered" evidence="16">
    <location>
        <begin position="616"/>
        <end position="702"/>
    </location>
</feature>
<keyword evidence="20" id="KW-1185">Reference proteome</keyword>
<feature type="compositionally biased region" description="Basic and acidic residues" evidence="16">
    <location>
        <begin position="642"/>
        <end position="653"/>
    </location>
</feature>
<feature type="active site" description="Proton acceptor" evidence="13">
    <location>
        <position position="313"/>
    </location>
</feature>
<feature type="binding site" evidence="14">
    <location>
        <position position="229"/>
    </location>
    <ligand>
        <name>ATP</name>
        <dbReference type="ChEBI" id="CHEBI:30616"/>
    </ligand>
</feature>
<dbReference type="Gene3D" id="1.10.510.10">
    <property type="entry name" value="Transferase(Phosphotransferase) domain 1"/>
    <property type="match status" value="1"/>
</dbReference>
<dbReference type="PANTHER" id="PTHR44329:SF304">
    <property type="entry name" value="MITOGEN-ACTIVATED PROTEIN KINASE KINASE KINASE 13-LIKE ISOFORM X1"/>
    <property type="match status" value="1"/>
</dbReference>
<dbReference type="InterPro" id="IPR008271">
    <property type="entry name" value="Ser/Thr_kinase_AS"/>
</dbReference>
<comment type="subcellular location">
    <subcellularLocation>
        <location evidence="1">Cytoplasm</location>
    </subcellularLocation>
</comment>
<feature type="compositionally biased region" description="Acidic residues" evidence="16">
    <location>
        <begin position="1030"/>
        <end position="1042"/>
    </location>
</feature>
<evidence type="ECO:0000256" key="5">
    <source>
        <dbReference type="ARBA" id="ARBA00022527"/>
    </source>
</evidence>
<keyword evidence="6 12" id="KW-0808">Transferase</keyword>
<dbReference type="SUPFAM" id="SSF56112">
    <property type="entry name" value="Protein kinase-like (PK-like)"/>
    <property type="match status" value="1"/>
</dbReference>
<dbReference type="InterPro" id="IPR017419">
    <property type="entry name" value="MAP3K12_MAP3K13"/>
</dbReference>
<protein>
    <recommendedName>
        <fullName evidence="3 12">Mitogen-activated protein kinase kinase kinase</fullName>
        <ecNumber evidence="3 12">2.7.11.25</ecNumber>
    </recommendedName>
</protein>
<feature type="region of interest" description="Disordered" evidence="16">
    <location>
        <begin position="727"/>
        <end position="764"/>
    </location>
</feature>
<feature type="compositionally biased region" description="Acidic residues" evidence="16">
    <location>
        <begin position="922"/>
        <end position="931"/>
    </location>
</feature>
<keyword evidence="7 12" id="KW-0547">Nucleotide-binding</keyword>
<evidence type="ECO:0000256" key="11">
    <source>
        <dbReference type="ARBA" id="ARBA00048329"/>
    </source>
</evidence>
<keyword evidence="5 12" id="KW-0723">Serine/threonine-protein kinase</keyword>
<feature type="region of interest" description="Disordered" evidence="16">
    <location>
        <begin position="863"/>
        <end position="941"/>
    </location>
</feature>
<organism evidence="19 20">
    <name type="scientific">Cylicocyclus nassatus</name>
    <name type="common">Nematode worm</name>
    <dbReference type="NCBI Taxonomy" id="53992"/>
    <lineage>
        <taxon>Eukaryota</taxon>
        <taxon>Metazoa</taxon>
        <taxon>Ecdysozoa</taxon>
        <taxon>Nematoda</taxon>
        <taxon>Chromadorea</taxon>
        <taxon>Rhabditida</taxon>
        <taxon>Rhabditina</taxon>
        <taxon>Rhabditomorpha</taxon>
        <taxon>Strongyloidea</taxon>
        <taxon>Strongylidae</taxon>
        <taxon>Cylicocyclus</taxon>
    </lineage>
</organism>
<feature type="binding site" evidence="14">
    <location>
        <begin position="208"/>
        <end position="216"/>
    </location>
    <ligand>
        <name>ATP</name>
        <dbReference type="ChEBI" id="CHEBI:30616"/>
    </ligand>
</feature>
<evidence type="ECO:0000256" key="4">
    <source>
        <dbReference type="ARBA" id="ARBA00022490"/>
    </source>
</evidence>
<dbReference type="InterPro" id="IPR051681">
    <property type="entry name" value="Ser/Thr_Kinases-Pseudokinases"/>
</dbReference>
<feature type="compositionally biased region" description="Low complexity" evidence="16">
    <location>
        <begin position="661"/>
        <end position="672"/>
    </location>
</feature>
<evidence type="ECO:0000256" key="10">
    <source>
        <dbReference type="ARBA" id="ARBA00047559"/>
    </source>
</evidence>
<evidence type="ECO:0000256" key="9">
    <source>
        <dbReference type="ARBA" id="ARBA00022840"/>
    </source>
</evidence>
<feature type="coiled-coil region" evidence="15">
    <location>
        <begin position="485"/>
        <end position="550"/>
    </location>
</feature>
<feature type="compositionally biased region" description="Low complexity" evidence="16">
    <location>
        <begin position="867"/>
        <end position="886"/>
    </location>
</feature>
<evidence type="ECO:0000256" key="15">
    <source>
        <dbReference type="SAM" id="Coils"/>
    </source>
</evidence>
<dbReference type="PROSITE" id="PS50011">
    <property type="entry name" value="PROTEIN_KINASE_DOM"/>
    <property type="match status" value="1"/>
</dbReference>
<keyword evidence="8 12" id="KW-0418">Kinase</keyword>
<gene>
    <name evidence="19" type="ORF">CYNAS_LOCUS7397</name>
</gene>
<dbReference type="PANTHER" id="PTHR44329">
    <property type="entry name" value="SERINE/THREONINE-PROTEIN KINASE TNNI3K-RELATED"/>
    <property type="match status" value="1"/>
</dbReference>
<comment type="catalytic activity">
    <reaction evidence="11">
        <text>L-seryl-[protein] + ATP = O-phospho-L-seryl-[protein] + ADP + H(+)</text>
        <dbReference type="Rhea" id="RHEA:17989"/>
        <dbReference type="Rhea" id="RHEA-COMP:9863"/>
        <dbReference type="Rhea" id="RHEA-COMP:11604"/>
        <dbReference type="ChEBI" id="CHEBI:15378"/>
        <dbReference type="ChEBI" id="CHEBI:29999"/>
        <dbReference type="ChEBI" id="CHEBI:30616"/>
        <dbReference type="ChEBI" id="CHEBI:83421"/>
        <dbReference type="ChEBI" id="CHEBI:456216"/>
        <dbReference type="EC" id="2.7.11.25"/>
    </reaction>
</comment>
<evidence type="ECO:0000256" key="2">
    <source>
        <dbReference type="ARBA" id="ARBA00006529"/>
    </source>
</evidence>
<proteinExistence type="inferred from homology"/>
<dbReference type="AlphaFoldDB" id="A0AA36M161"/>
<dbReference type="InterPro" id="IPR001245">
    <property type="entry name" value="Ser-Thr/Tyr_kinase_cat_dom"/>
</dbReference>
<feature type="domain" description="Protein kinase" evidence="18">
    <location>
        <begin position="202"/>
        <end position="444"/>
    </location>
</feature>
<dbReference type="Pfam" id="PF07714">
    <property type="entry name" value="PK_Tyr_Ser-Thr"/>
    <property type="match status" value="1"/>
</dbReference>
<dbReference type="InterPro" id="IPR011009">
    <property type="entry name" value="Kinase-like_dom_sf"/>
</dbReference>
<feature type="signal peptide" evidence="17">
    <location>
        <begin position="1"/>
        <end position="27"/>
    </location>
</feature>
<evidence type="ECO:0000256" key="8">
    <source>
        <dbReference type="ARBA" id="ARBA00022777"/>
    </source>
</evidence>
<keyword evidence="9 12" id="KW-0067">ATP-binding</keyword>
<feature type="chain" id="PRO_5041240268" description="Mitogen-activated protein kinase kinase kinase" evidence="17">
    <location>
        <begin position="28"/>
        <end position="1042"/>
    </location>
</feature>
<sequence>MSRHRHHHHFRLSSTCCLLRWCPCCYAEVESDQPERLRHTVLTPEHLQSTIRIQPTERDVVIVKCTGAKATESPSTTTKTAQMTTTTMLTSLDVITPPNGNEPGNFATALPAQLVTQSAPNTPIAHRMARQEENPDLEAQRHQNLVAPPGKPLGNNYYRAGLGTLYEGIFACFRPVWGYFGRSNNDLVKSIEDDWEIPFEAITGLEWLGAGSQGAVFRGSLNGETVAVKKVKLKEETDIKHLRHLDHENIIKFIGVCTQAPCYCLVMEYCPNGQLGDVLKSDRVIGWQEWCSWSRQIAKGMEYLHENKVIHRDLKSANILFDKEGVVKICDFGTSHQQKKQTSTVMSFCGTVSWMAPEMIRKQPCCEKVDVYSYGVVLWELLTREQPYKNINQMAIIYGVGSEKLSLPIPETAPDGLKMLMRQCWSKTPRNRPSFTQCLKHLKILYEEFKEMGDEEFFRRSAKWRADAANIVYPATITKGDALNLAEREDEKELIRKRREELKHAQDIREMYENKLKRTNKMYSKLTECMNELLLKEKELEQRLRMLDEQQRYYPYLYPSTSRPTVVRAGPRTMRGSEQDIYCTAVDASYGMDVSSSEEELPEYIRGSPYRCSQASSSSGFPSSVSATFSRQSSSRSSAGMRRRDSALRESPARGHHSPFSRSPYMRHSSSSQHCSELVRNSPARTSGMSEDSGVHMWNEPPMLQGGQPVVYSQTLFRNVDGRWSDSRIVSRRKPKRSTNTNFQRDSPARIPQSRSKQRASYPSPMHLDLESCCTCNNENCPRQLRARSMIHERLSHSPTSCEDPTELSVSNLPASTSYEEALRHAVDLPSSSSEHRLSTVVEPTSSKNMGYTNPIFISPVTSFDHPMSSPESPTSPISPISRKPSGQMANVDPNINLFSLDDNNPHEHKQHIQSDASGENSTDDEKDEENGNVLDSSLDSQKAFSALTKTSSEEDSSGKRKRELIMLTSSSTMASSLERSLEQGAMHSDGLSDKERRVRAVKNTIRGHRRTQSPLQNQQSVIMSKVDETSSETDSDDAVDI</sequence>
<dbReference type="EMBL" id="CATQJL010000112">
    <property type="protein sequence ID" value="CAJ0595414.1"/>
    <property type="molecule type" value="Genomic_DNA"/>
</dbReference>
<evidence type="ECO:0000256" key="14">
    <source>
        <dbReference type="PIRSR" id="PIRSR038165-51"/>
    </source>
</evidence>
<evidence type="ECO:0000256" key="1">
    <source>
        <dbReference type="ARBA" id="ARBA00004496"/>
    </source>
</evidence>
<dbReference type="PIRSF" id="PIRSF038165">
    <property type="entry name" value="MAPKKK12_MAPKKK13"/>
    <property type="match status" value="1"/>
</dbReference>
<evidence type="ECO:0000256" key="16">
    <source>
        <dbReference type="SAM" id="MobiDB-lite"/>
    </source>
</evidence>
<evidence type="ECO:0000313" key="20">
    <source>
        <dbReference type="Proteomes" id="UP001176961"/>
    </source>
</evidence>
<evidence type="ECO:0000256" key="3">
    <source>
        <dbReference type="ARBA" id="ARBA00012406"/>
    </source>
</evidence>
<dbReference type="SMART" id="SM00220">
    <property type="entry name" value="S_TKc"/>
    <property type="match status" value="1"/>
</dbReference>
<evidence type="ECO:0000256" key="12">
    <source>
        <dbReference type="PIRNR" id="PIRNR038165"/>
    </source>
</evidence>
<evidence type="ECO:0000256" key="13">
    <source>
        <dbReference type="PIRSR" id="PIRSR038165-50"/>
    </source>
</evidence>
<feature type="compositionally biased region" description="Polar residues" evidence="16">
    <location>
        <begin position="1013"/>
        <end position="1023"/>
    </location>
</feature>
<dbReference type="GO" id="GO:0006950">
    <property type="term" value="P:response to stress"/>
    <property type="evidence" value="ECO:0007669"/>
    <property type="project" value="UniProtKB-ARBA"/>
</dbReference>
<comment type="caution">
    <text evidence="19">The sequence shown here is derived from an EMBL/GenBank/DDBJ whole genome shotgun (WGS) entry which is preliminary data.</text>
</comment>
<evidence type="ECO:0000259" key="18">
    <source>
        <dbReference type="PROSITE" id="PS50011"/>
    </source>
</evidence>
<evidence type="ECO:0000256" key="6">
    <source>
        <dbReference type="ARBA" id="ARBA00022679"/>
    </source>
</evidence>
<dbReference type="PRINTS" id="PR00109">
    <property type="entry name" value="TYRKINASE"/>
</dbReference>
<feature type="compositionally biased region" description="Low complexity" evidence="16">
    <location>
        <begin position="616"/>
        <end position="640"/>
    </location>
</feature>
<dbReference type="InterPro" id="IPR000719">
    <property type="entry name" value="Prot_kinase_dom"/>
</dbReference>
<dbReference type="GO" id="GO:0004709">
    <property type="term" value="F:MAP kinase kinase kinase activity"/>
    <property type="evidence" value="ECO:0007669"/>
    <property type="project" value="UniProtKB-EC"/>
</dbReference>
<dbReference type="EC" id="2.7.11.25" evidence="3 12"/>
<name>A0AA36M161_CYLNA</name>
<keyword evidence="15" id="KW-0175">Coiled coil</keyword>
<evidence type="ECO:0000256" key="17">
    <source>
        <dbReference type="SAM" id="SignalP"/>
    </source>
</evidence>
<feature type="region of interest" description="Disordered" evidence="16">
    <location>
        <begin position="1005"/>
        <end position="1042"/>
    </location>
</feature>
<keyword evidence="17" id="KW-0732">Signal</keyword>
<dbReference type="PROSITE" id="PS00108">
    <property type="entry name" value="PROTEIN_KINASE_ST"/>
    <property type="match status" value="1"/>
</dbReference>
<keyword evidence="4" id="KW-0963">Cytoplasm</keyword>
<feature type="compositionally biased region" description="Basic and acidic residues" evidence="16">
    <location>
        <begin position="904"/>
        <end position="913"/>
    </location>
</feature>
<dbReference type="GO" id="GO:0005524">
    <property type="term" value="F:ATP binding"/>
    <property type="evidence" value="ECO:0007669"/>
    <property type="project" value="UniProtKB-KW"/>
</dbReference>
<dbReference type="Gene3D" id="3.30.200.20">
    <property type="entry name" value="Phosphorylase Kinase, domain 1"/>
    <property type="match status" value="1"/>
</dbReference>
<dbReference type="GO" id="GO:0005737">
    <property type="term" value="C:cytoplasm"/>
    <property type="evidence" value="ECO:0007669"/>
    <property type="project" value="UniProtKB-SubCell"/>
</dbReference>
<evidence type="ECO:0000256" key="7">
    <source>
        <dbReference type="ARBA" id="ARBA00022741"/>
    </source>
</evidence>
<comment type="catalytic activity">
    <reaction evidence="10">
        <text>L-threonyl-[protein] + ATP = O-phospho-L-threonyl-[protein] + ADP + H(+)</text>
        <dbReference type="Rhea" id="RHEA:46608"/>
        <dbReference type="Rhea" id="RHEA-COMP:11060"/>
        <dbReference type="Rhea" id="RHEA-COMP:11605"/>
        <dbReference type="ChEBI" id="CHEBI:15378"/>
        <dbReference type="ChEBI" id="CHEBI:30013"/>
        <dbReference type="ChEBI" id="CHEBI:30616"/>
        <dbReference type="ChEBI" id="CHEBI:61977"/>
        <dbReference type="ChEBI" id="CHEBI:456216"/>
        <dbReference type="EC" id="2.7.11.25"/>
    </reaction>
</comment>
<evidence type="ECO:0000313" key="19">
    <source>
        <dbReference type="EMBL" id="CAJ0595414.1"/>
    </source>
</evidence>
<reference evidence="19" key="1">
    <citation type="submission" date="2023-07" db="EMBL/GenBank/DDBJ databases">
        <authorList>
            <consortium name="CYATHOMIX"/>
        </authorList>
    </citation>
    <scope>NUCLEOTIDE SEQUENCE</scope>
    <source>
        <strain evidence="19">N/A</strain>
    </source>
</reference>